<dbReference type="PANTHER" id="PTHR21496">
    <property type="entry name" value="FERREDOXIN-RELATED"/>
    <property type="match status" value="1"/>
</dbReference>
<keyword evidence="1" id="KW-0001">2Fe-2S</keyword>
<keyword evidence="2" id="KW-0479">Metal-binding</keyword>
<dbReference type="Gene3D" id="2.102.10.10">
    <property type="entry name" value="Rieske [2Fe-2S] iron-sulphur domain"/>
    <property type="match status" value="1"/>
</dbReference>
<protein>
    <submittedName>
        <fullName evidence="6">Rieske (2Fe-2S) iron-sulfur domain protein</fullName>
    </submittedName>
</protein>
<dbReference type="OrthoDB" id="147178at2"/>
<evidence type="ECO:0000313" key="7">
    <source>
        <dbReference type="Proteomes" id="UP000000376"/>
    </source>
</evidence>
<accession>D7BP08</accession>
<dbReference type="InterPro" id="IPR036922">
    <property type="entry name" value="Rieske_2Fe-2S_sf"/>
</dbReference>
<keyword evidence="4" id="KW-0411">Iron-sulfur</keyword>
<dbReference type="CDD" id="cd03528">
    <property type="entry name" value="Rieske_RO_ferredoxin"/>
    <property type="match status" value="1"/>
</dbReference>
<dbReference type="EMBL" id="CP002045">
    <property type="protein sequence ID" value="ADH92657.1"/>
    <property type="molecule type" value="Genomic_DNA"/>
</dbReference>
<keyword evidence="3" id="KW-0408">Iron</keyword>
<dbReference type="Proteomes" id="UP000000376">
    <property type="component" value="Chromosome"/>
</dbReference>
<evidence type="ECO:0000256" key="1">
    <source>
        <dbReference type="ARBA" id="ARBA00022714"/>
    </source>
</evidence>
<name>D7BP08_ARCHD</name>
<keyword evidence="7" id="KW-1185">Reference proteome</keyword>
<evidence type="ECO:0000259" key="5">
    <source>
        <dbReference type="PROSITE" id="PS51296"/>
    </source>
</evidence>
<dbReference type="PROSITE" id="PS51296">
    <property type="entry name" value="RIESKE"/>
    <property type="match status" value="1"/>
</dbReference>
<dbReference type="GO" id="GO:0051537">
    <property type="term" value="F:2 iron, 2 sulfur cluster binding"/>
    <property type="evidence" value="ECO:0007669"/>
    <property type="project" value="UniProtKB-KW"/>
</dbReference>
<gene>
    <name evidence="6" type="ordered locus">Arch_0935</name>
</gene>
<sequence length="107" mass="11537">MPDIRVCATSQVEPGNVEGFELSTPDGAPLSVAVIHTESGRWFASQNRCSHGRFKLSEGWVEDDTIECTRHGAAFDLATGDVITPPATQPITTYPVTLDGTDVYITI</sequence>
<reference evidence="6 7" key="1">
    <citation type="journal article" date="2010" name="Stand. Genomic Sci.">
        <title>Complete genome sequence of Arcanobacterium haemolyticum type strain (11018).</title>
        <authorList>
            <person name="Yasawong M."/>
            <person name="Teshima H."/>
            <person name="Lapidus A."/>
            <person name="Nolan M."/>
            <person name="Lucas S."/>
            <person name="Glavina Del Rio T."/>
            <person name="Tice H."/>
            <person name="Cheng J."/>
            <person name="Bruce D."/>
            <person name="Detter C."/>
            <person name="Tapia R."/>
            <person name="Han C."/>
            <person name="Goodwin L."/>
            <person name="Pitluck S."/>
            <person name="Liolios K."/>
            <person name="Ivanova N."/>
            <person name="Mavromatis K."/>
            <person name="Mikhailova N."/>
            <person name="Pati A."/>
            <person name="Chen A."/>
            <person name="Palaniappan K."/>
            <person name="Land M."/>
            <person name="Hauser L."/>
            <person name="Chang Y."/>
            <person name="Jeffries C."/>
            <person name="Rohde M."/>
            <person name="Sikorski J."/>
            <person name="Pukall R."/>
            <person name="Goker M."/>
            <person name="Woyke T."/>
            <person name="Bristow J."/>
            <person name="Eisen J."/>
            <person name="Markowitz V."/>
            <person name="Hugenholtz P."/>
            <person name="Kyrpides N."/>
            <person name="Klenk H."/>
        </authorList>
    </citation>
    <scope>NUCLEOTIDE SEQUENCE [LARGE SCALE GENOMIC DNA]</scope>
    <source>
        <strain evidence="7">ATCC 9345 / DSM 20595 / CCUG 17215 / LMG 16163 / NBRC 15585 / NCTC 8452 / 11018</strain>
    </source>
</reference>
<proteinExistence type="predicted"/>
<dbReference type="Pfam" id="PF00355">
    <property type="entry name" value="Rieske"/>
    <property type="match status" value="1"/>
</dbReference>
<dbReference type="RefSeq" id="WP_013170153.1">
    <property type="nucleotide sequence ID" value="NC_014218.1"/>
</dbReference>
<evidence type="ECO:0000256" key="2">
    <source>
        <dbReference type="ARBA" id="ARBA00022723"/>
    </source>
</evidence>
<feature type="domain" description="Rieske" evidence="5">
    <location>
        <begin position="4"/>
        <end position="105"/>
    </location>
</feature>
<dbReference type="PANTHER" id="PTHR21496:SF23">
    <property type="entry name" value="3-PHENYLPROPIONATE_CINNAMIC ACID DIOXYGENASE FERREDOXIN SUBUNIT"/>
    <property type="match status" value="1"/>
</dbReference>
<dbReference type="STRING" id="644284.Arch_0935"/>
<dbReference type="KEGG" id="ahe:Arch_0935"/>
<evidence type="ECO:0000256" key="4">
    <source>
        <dbReference type="ARBA" id="ARBA00023014"/>
    </source>
</evidence>
<evidence type="ECO:0000256" key="3">
    <source>
        <dbReference type="ARBA" id="ARBA00023004"/>
    </source>
</evidence>
<dbReference type="InterPro" id="IPR017941">
    <property type="entry name" value="Rieske_2Fe-2S"/>
</dbReference>
<dbReference type="GO" id="GO:0046872">
    <property type="term" value="F:metal ion binding"/>
    <property type="evidence" value="ECO:0007669"/>
    <property type="project" value="UniProtKB-KW"/>
</dbReference>
<evidence type="ECO:0000313" key="6">
    <source>
        <dbReference type="EMBL" id="ADH92657.1"/>
    </source>
</evidence>
<dbReference type="eggNOG" id="COG2146">
    <property type="taxonomic scope" value="Bacteria"/>
</dbReference>
<dbReference type="GO" id="GO:0016705">
    <property type="term" value="F:oxidoreductase activity, acting on paired donors, with incorporation or reduction of molecular oxygen"/>
    <property type="evidence" value="ECO:0007669"/>
    <property type="project" value="UniProtKB-ARBA"/>
</dbReference>
<dbReference type="SUPFAM" id="SSF50022">
    <property type="entry name" value="ISP domain"/>
    <property type="match status" value="1"/>
</dbReference>
<dbReference type="AlphaFoldDB" id="D7BP08"/>
<dbReference type="HOGENOM" id="CLU_055690_5_2_11"/>
<organism evidence="6 7">
    <name type="scientific">Arcanobacterium haemolyticum (strain ATCC 9345 / DSM 20595 / CCM 5947 / CCUG 17215 / LMG 16163 / NBRC 15585 / NCTC 8452 / 11018)</name>
    <dbReference type="NCBI Taxonomy" id="644284"/>
    <lineage>
        <taxon>Bacteria</taxon>
        <taxon>Bacillati</taxon>
        <taxon>Actinomycetota</taxon>
        <taxon>Actinomycetes</taxon>
        <taxon>Actinomycetales</taxon>
        <taxon>Actinomycetaceae</taxon>
        <taxon>Arcanobacterium</taxon>
    </lineage>
</organism>
<dbReference type="GO" id="GO:0004497">
    <property type="term" value="F:monooxygenase activity"/>
    <property type="evidence" value="ECO:0007669"/>
    <property type="project" value="UniProtKB-ARBA"/>
</dbReference>